<organism evidence="1 2">
    <name type="scientific">Pseudomonas tohonis</name>
    <dbReference type="NCBI Taxonomy" id="2725477"/>
    <lineage>
        <taxon>Bacteria</taxon>
        <taxon>Pseudomonadati</taxon>
        <taxon>Pseudomonadota</taxon>
        <taxon>Gammaproteobacteria</taxon>
        <taxon>Pseudomonadales</taxon>
        <taxon>Pseudomonadaceae</taxon>
        <taxon>Pseudomonas</taxon>
    </lineage>
</organism>
<dbReference type="Proteomes" id="UP001054892">
    <property type="component" value="Unassembled WGS sequence"/>
</dbReference>
<proteinExistence type="predicted"/>
<evidence type="ECO:0000313" key="2">
    <source>
        <dbReference type="Proteomes" id="UP001054892"/>
    </source>
</evidence>
<dbReference type="EMBL" id="BQKM01000015">
    <property type="protein sequence ID" value="GJN55106.1"/>
    <property type="molecule type" value="Genomic_DNA"/>
</dbReference>
<reference evidence="1 2" key="1">
    <citation type="submission" date="2021-12" db="EMBL/GenBank/DDBJ databases">
        <title>Characterization of novel class B3 metallo-beta-lactamase from novel Pseudomonas species.</title>
        <authorList>
            <person name="Yamada K."/>
            <person name="Aoki K."/>
            <person name="Ishii Y."/>
        </authorList>
    </citation>
    <scope>NUCLEOTIDE SEQUENCE [LARGE SCALE GENOMIC DNA]</scope>
    <source>
        <strain evidence="1 2">TUM20286</strain>
    </source>
</reference>
<keyword evidence="2" id="KW-1185">Reference proteome</keyword>
<sequence>MESWGRGNTRWVDYYASFETVVSDSEAPGDLATVVIDAIPKSAATALKTLEHERVVEDLDHHFPVFLLTATLESERAKALVDSPGWIELSIGTDQFGEEDSFEASAISFDGDEEGARTSFWVKVRSTSVAKRNLSALERLAALPTVADATASSLLPFNCADGVRGVAVYDVGQANLCALVDAAEHPVVFFDLGWPLSFNGKSRRLPGPFDPLIPTLQNIGPQPVILSHLDWDHWGFAFHSGRALFDSQRGHWRSVVRYKDEALRRPWLMRRPRFHRHKLGPSHIHFVLTLSRTTLSDGRPALTFWPAKRARLDFTHYTVVRCSPSQRREYSAAYLRNNESLVLSAKLEHRPEKVLLTGDADYPSIPANHLRGLTGIVAPHHGGAVTEFSTPVAPRGSRMIRSTYPGCYRSVPSDDAETEAELSGWEIHSTNVRVKCPSTCCVHGNKLIPLDVLNPKCICRQVSRAGLCLS</sequence>
<evidence type="ECO:0008006" key="3">
    <source>
        <dbReference type="Google" id="ProtNLM"/>
    </source>
</evidence>
<dbReference type="InterPro" id="IPR036866">
    <property type="entry name" value="RibonucZ/Hydroxyglut_hydro"/>
</dbReference>
<dbReference type="SUPFAM" id="SSF56281">
    <property type="entry name" value="Metallo-hydrolase/oxidoreductase"/>
    <property type="match status" value="1"/>
</dbReference>
<evidence type="ECO:0000313" key="1">
    <source>
        <dbReference type="EMBL" id="GJN55106.1"/>
    </source>
</evidence>
<comment type="caution">
    <text evidence="1">The sequence shown here is derived from an EMBL/GenBank/DDBJ whole genome shotgun (WGS) entry which is preliminary data.</text>
</comment>
<accession>A0ABQ4W6Q6</accession>
<name>A0ABQ4W6Q6_9PSED</name>
<dbReference type="RefSeq" id="WP_236247263.1">
    <property type="nucleotide sequence ID" value="NZ_BQKM01000015.1"/>
</dbReference>
<dbReference type="Gene3D" id="3.60.15.10">
    <property type="entry name" value="Ribonuclease Z/Hydroxyacylglutathione hydrolase-like"/>
    <property type="match status" value="1"/>
</dbReference>
<gene>
    <name evidence="1" type="ORF">TUM20286_48580</name>
</gene>
<protein>
    <recommendedName>
        <fullName evidence="3">Metallo-beta-lactamase domain-containing protein</fullName>
    </recommendedName>
</protein>